<sequence length="133" mass="15039">MKIKYEFADGTVSEVEVEEAIGAVIIEDRRLEDNLSRKERYHCYSLDAAQFEGAEYGTEETPESLLVSDERRGELKEALEGLTEIQKERVSRLADGLSINEIARREGVAPNAVMKSVKGVREKLKKFFESRGV</sequence>
<dbReference type="InterPro" id="IPR036388">
    <property type="entry name" value="WH-like_DNA-bd_sf"/>
</dbReference>
<dbReference type="Gene3D" id="1.10.10.10">
    <property type="entry name" value="Winged helix-like DNA-binding domain superfamily/Winged helix DNA-binding domain"/>
    <property type="match status" value="1"/>
</dbReference>
<evidence type="ECO:0000313" key="2">
    <source>
        <dbReference type="Proteomes" id="UP000460412"/>
    </source>
</evidence>
<keyword evidence="2" id="KW-1185">Reference proteome</keyword>
<dbReference type="InterPro" id="IPR013324">
    <property type="entry name" value="RNA_pol_sigma_r3/r4-like"/>
</dbReference>
<dbReference type="SUPFAM" id="SSF88659">
    <property type="entry name" value="Sigma3 and sigma4 domains of RNA polymerase sigma factors"/>
    <property type="match status" value="1"/>
</dbReference>
<comment type="caution">
    <text evidence="1">The sequence shown here is derived from an EMBL/GenBank/DDBJ whole genome shotgun (WGS) entry which is preliminary data.</text>
</comment>
<organism evidence="1 2">
    <name type="scientific">Sporofaciens musculi</name>
    <dbReference type="NCBI Taxonomy" id="2681861"/>
    <lineage>
        <taxon>Bacteria</taxon>
        <taxon>Bacillati</taxon>
        <taxon>Bacillota</taxon>
        <taxon>Clostridia</taxon>
        <taxon>Lachnospirales</taxon>
        <taxon>Lachnospiraceae</taxon>
        <taxon>Sporofaciens</taxon>
    </lineage>
</organism>
<dbReference type="Proteomes" id="UP000460412">
    <property type="component" value="Unassembled WGS sequence"/>
</dbReference>
<proteinExistence type="predicted"/>
<reference evidence="1 2" key="1">
    <citation type="submission" date="2019-12" db="EMBL/GenBank/DDBJ databases">
        <title>Sporaefaciens musculi gen. nov., sp. nov., a novel bacterium isolated from the caecum of an obese mouse.</title>
        <authorList>
            <person name="Rasmussen T.S."/>
            <person name="Streidl T."/>
            <person name="Hitch T.C.A."/>
            <person name="Wortmann E."/>
            <person name="Deptula P."/>
            <person name="Hansen M."/>
            <person name="Nielsen D.S."/>
            <person name="Clavel T."/>
            <person name="Vogensen F.K."/>
        </authorList>
    </citation>
    <scope>NUCLEOTIDE SEQUENCE [LARGE SCALE GENOMIC DNA]</scope>
    <source>
        <strain evidence="1 2">WCA-9-b2</strain>
    </source>
</reference>
<evidence type="ECO:0000313" key="1">
    <source>
        <dbReference type="EMBL" id="MXP78355.1"/>
    </source>
</evidence>
<dbReference type="EMBL" id="WUQX01000001">
    <property type="protein sequence ID" value="MXP78355.1"/>
    <property type="molecule type" value="Genomic_DNA"/>
</dbReference>
<accession>A0A7X3SLF3</accession>
<gene>
    <name evidence="1" type="ORF">GN277_24325</name>
</gene>
<name>A0A7X3SLF3_9FIRM</name>
<dbReference type="AlphaFoldDB" id="A0A7X3SLF3"/>
<dbReference type="RefSeq" id="WP_159754859.1">
    <property type="nucleotide sequence ID" value="NZ_WUQX01000001.1"/>
</dbReference>
<protein>
    <submittedName>
        <fullName evidence="1">Uncharacterized protein</fullName>
    </submittedName>
</protein>